<dbReference type="Pfam" id="PF03105">
    <property type="entry name" value="SPX"/>
    <property type="match status" value="1"/>
</dbReference>
<accession>A0A1D1XQC5</accession>
<dbReference type="InterPro" id="IPR004331">
    <property type="entry name" value="SPX_dom"/>
</dbReference>
<dbReference type="GO" id="GO:0016036">
    <property type="term" value="P:cellular response to phosphate starvation"/>
    <property type="evidence" value="ECO:0007669"/>
    <property type="project" value="InterPro"/>
</dbReference>
<evidence type="ECO:0000259" key="1">
    <source>
        <dbReference type="PROSITE" id="PS51382"/>
    </source>
</evidence>
<dbReference type="GO" id="GO:0070417">
    <property type="term" value="P:cellular response to cold"/>
    <property type="evidence" value="ECO:0007669"/>
    <property type="project" value="UniProtKB-ARBA"/>
</dbReference>
<dbReference type="AlphaFoldDB" id="A0A1D1XQC5"/>
<evidence type="ECO:0000313" key="2">
    <source>
        <dbReference type="EMBL" id="JAT44600.1"/>
    </source>
</evidence>
<dbReference type="EMBL" id="GDJX01023336">
    <property type="protein sequence ID" value="JAT44600.1"/>
    <property type="molecule type" value="Transcribed_RNA"/>
</dbReference>
<dbReference type="PANTHER" id="PTHR45978:SF7">
    <property type="entry name" value="SPX DOMAIN-CONTAINING PROTEIN 4"/>
    <property type="match status" value="1"/>
</dbReference>
<dbReference type="InterPro" id="IPR031142">
    <property type="entry name" value="SPX_prot"/>
</dbReference>
<feature type="non-terminal residue" evidence="2">
    <location>
        <position position="136"/>
    </location>
</feature>
<proteinExistence type="predicted"/>
<name>A0A1D1XQC5_9ARAE</name>
<dbReference type="PANTHER" id="PTHR45978">
    <property type="entry name" value="SPX DOMAIN-CONTAINING PROTEIN 3"/>
    <property type="match status" value="1"/>
</dbReference>
<gene>
    <name evidence="2" type="primary">SPX4_3</name>
    <name evidence="2" type="ORF">g.6877</name>
</gene>
<organism evidence="2">
    <name type="scientific">Anthurium amnicola</name>
    <dbReference type="NCBI Taxonomy" id="1678845"/>
    <lineage>
        <taxon>Eukaryota</taxon>
        <taxon>Viridiplantae</taxon>
        <taxon>Streptophyta</taxon>
        <taxon>Embryophyta</taxon>
        <taxon>Tracheophyta</taxon>
        <taxon>Spermatophyta</taxon>
        <taxon>Magnoliopsida</taxon>
        <taxon>Liliopsida</taxon>
        <taxon>Araceae</taxon>
        <taxon>Pothoideae</taxon>
        <taxon>Potheae</taxon>
        <taxon>Anthurium</taxon>
    </lineage>
</organism>
<feature type="domain" description="SPX" evidence="1">
    <location>
        <begin position="1"/>
        <end position="136"/>
    </location>
</feature>
<dbReference type="PROSITE" id="PS51382">
    <property type="entry name" value="SPX"/>
    <property type="match status" value="1"/>
</dbReference>
<protein>
    <submittedName>
        <fullName evidence="2">SPX domain-containing protein 4</fullName>
    </submittedName>
</protein>
<reference evidence="2" key="1">
    <citation type="submission" date="2015-07" db="EMBL/GenBank/DDBJ databases">
        <title>Transcriptome Assembly of Anthurium amnicola.</title>
        <authorList>
            <person name="Suzuki J."/>
        </authorList>
    </citation>
    <scope>NUCLEOTIDE SEQUENCE</scope>
</reference>
<sequence length="136" mass="15730">MKFGKVLAYLLQGALPGWRDKFLRYKLLKQLLKSILPPHPGTPNPSGEDGEVAPLLLALKVCFVRILNDEVHKFNDFYIDMEEDFVIRLQELKARIEEVRAQRYESKFSKGMLEIVKALVRIHGEMVLLKNYSSLN</sequence>